<dbReference type="Proteomes" id="UP001062846">
    <property type="component" value="Chromosome 5"/>
</dbReference>
<gene>
    <name evidence="1" type="ORF">RHMOL_Rhmol05G0019200</name>
</gene>
<sequence length="1248" mass="139620">MGILVSDFHPFLSSSLPINPSFYFPLQQVRLIPSRTRYNFISALKMSQPNSTHSSQNPVMQQQKVIIPNNNGEKLVGILHESGSVEIVILCHGFRSTKESDTMVNLAVALEKEGITVFRFDFSGNGESEGSFNYGHYWSEAEDLRAVIHHFSGMSRRTSAILGHSKGGNVVLLYASKYHDIPTVVNVSGRYDLKKGIEERMGKDFFEQIRKDGYFDFKNKKGEVDYRVTQESLTDRLNTKMHDACLQIDKNCRVLTVHGSADDTIPVDDAVEFAKIIPNHKLHVVQGADHCYTKHQTELASVVLPFIKEGIHKGERIGKKTTCSKSSNKELIGLESQHKSLNYGNNSVRFSPISFIFLNAILSLLLLLQVWFRSFHAATEIIIPNTNGEKLVGILHETGSVEIVIVCHGFRSTKEDNTTVNLAVALETEGITAFRFDFSGIGESEGSFHFGNYRSDAENLRAVIQHFSGASRLTSAIVGHSKGGDVVLLYASKYHDVPSVVNVSGRYNFGRGIEDRMGKDFFEIIKKDGYFDVKNRKGEISFRVTEESWMDCLNTNMHEACLQIDKNCRVLTVHGSADELIPVEDALEFAKIIPNHKLHIVEGAYHTYNSHQTELASVVLAFIKEGLHKVDDAVEFANIIPNHKLHVVQGADHGYTKHQTELASVVLPFIKEGIHKVIQQQKVIIPNNNGEKLVGILHETGSVEIVILCHGFRSSKEFYAMVNLAVALEKEGITVFRFDFSGSGESEGSFNCGCYWSEVEDLRAVIQHFSGTSRRTSAILGHSKGGSVVLLYASKYHDIPTVVNVSSRYDFKKGIEEHMGKDFFEQIRKDGYFDVKNKKGEVDYQVTQESLTDRLNTKMHDACLQIDKNCRVLTVHGSADDLVPVDDAVEFAKIIPNHKLHVVQGANHAYTKHQIELASVVLPFIKEGIHKVIMKRWDAQSRFFFDPFEVINPPAPSHQTKSSQVRLTPSTTQYRTKRTLKMSQPNSTQNPVMRQQKIIIPNTNGEKLVGILHETGSVEIVIVCHGFRSTKEDNTMVNLAVALETEGITAFRFDFSGNGESEGSFHFGNYRSEAEDLRAVIQYFSGASRITSAIVGHSKGGDVVLLYASKYHDIPTVVNVSGRHNLERGIEERVGKDFFGRIKKDGYFDVKNRKGEVSFRVTEESLMDRLNTNMHEACLQIDKNCRVLTVHGSADEVIPVEDALEFAKIIPNHKLHIVEGANHNYTSHQTELASVVLAFIKEGLHKGA</sequence>
<evidence type="ECO:0000313" key="1">
    <source>
        <dbReference type="EMBL" id="KAI8553476.1"/>
    </source>
</evidence>
<comment type="caution">
    <text evidence="1">The sequence shown here is derived from an EMBL/GenBank/DDBJ whole genome shotgun (WGS) entry which is preliminary data.</text>
</comment>
<organism evidence="1 2">
    <name type="scientific">Rhododendron molle</name>
    <name type="common">Chinese azalea</name>
    <name type="synonym">Azalea mollis</name>
    <dbReference type="NCBI Taxonomy" id="49168"/>
    <lineage>
        <taxon>Eukaryota</taxon>
        <taxon>Viridiplantae</taxon>
        <taxon>Streptophyta</taxon>
        <taxon>Embryophyta</taxon>
        <taxon>Tracheophyta</taxon>
        <taxon>Spermatophyta</taxon>
        <taxon>Magnoliopsida</taxon>
        <taxon>eudicotyledons</taxon>
        <taxon>Gunneridae</taxon>
        <taxon>Pentapetalae</taxon>
        <taxon>asterids</taxon>
        <taxon>Ericales</taxon>
        <taxon>Ericaceae</taxon>
        <taxon>Ericoideae</taxon>
        <taxon>Rhodoreae</taxon>
        <taxon>Rhododendron</taxon>
    </lineage>
</organism>
<accession>A0ACC0NKS4</accession>
<proteinExistence type="predicted"/>
<dbReference type="EMBL" id="CM046392">
    <property type="protein sequence ID" value="KAI8553476.1"/>
    <property type="molecule type" value="Genomic_DNA"/>
</dbReference>
<keyword evidence="2" id="KW-1185">Reference proteome</keyword>
<name>A0ACC0NKS4_RHOML</name>
<evidence type="ECO:0000313" key="2">
    <source>
        <dbReference type="Proteomes" id="UP001062846"/>
    </source>
</evidence>
<reference evidence="1" key="1">
    <citation type="submission" date="2022-02" db="EMBL/GenBank/DDBJ databases">
        <title>Plant Genome Project.</title>
        <authorList>
            <person name="Zhang R.-G."/>
        </authorList>
    </citation>
    <scope>NUCLEOTIDE SEQUENCE</scope>
    <source>
        <strain evidence="1">AT1</strain>
    </source>
</reference>
<protein>
    <submittedName>
        <fullName evidence="1">Uncharacterized protein</fullName>
    </submittedName>
</protein>